<dbReference type="RefSeq" id="WP_186951274.1">
    <property type="nucleotide sequence ID" value="NZ_JACOFX010000001.1"/>
</dbReference>
<feature type="domain" description="GST C-terminal" evidence="2">
    <location>
        <begin position="82"/>
        <end position="215"/>
    </location>
</feature>
<evidence type="ECO:0000313" key="3">
    <source>
        <dbReference type="EMBL" id="MBC3906017.1"/>
    </source>
</evidence>
<dbReference type="InterPro" id="IPR040079">
    <property type="entry name" value="Glutathione_S-Trfase"/>
</dbReference>
<dbReference type="SUPFAM" id="SSF52833">
    <property type="entry name" value="Thioredoxin-like"/>
    <property type="match status" value="1"/>
</dbReference>
<feature type="domain" description="GST N-terminal" evidence="1">
    <location>
        <begin position="1"/>
        <end position="77"/>
    </location>
</feature>
<dbReference type="PANTHER" id="PTHR43968:SF6">
    <property type="entry name" value="GLUTATHIONE S-TRANSFERASE OMEGA"/>
    <property type="match status" value="1"/>
</dbReference>
<evidence type="ECO:0000259" key="1">
    <source>
        <dbReference type="PROSITE" id="PS50404"/>
    </source>
</evidence>
<name>A0ABR6Z4E8_9BURK</name>
<sequence length="215" mass="24132">MIKLCGFAISNYYNKVKLALLEKAIPFEEELIWTAKSPDQLLHSPMGKIPFIVTEHGSLCESQVIVEYLESRFPAHPLMPADPFAAAKLRELIAFMELHLELPARELYAEAFFGGKVTDEVKAKVEKQLGRSIPAFASLAKFDPFVGGKEFTLADCAAVVHFPLVSMATKIIYGRDFLAELPTREYVKQISERPSMQKVNADRKANQELMANRAK</sequence>
<comment type="caution">
    <text evidence="3">The sequence shown here is derived from an EMBL/GenBank/DDBJ whole genome shotgun (WGS) entry which is preliminary data.</text>
</comment>
<organism evidence="3 4">
    <name type="scientific">Undibacterium umbellatum</name>
    <dbReference type="NCBI Taxonomy" id="2762300"/>
    <lineage>
        <taxon>Bacteria</taxon>
        <taxon>Pseudomonadati</taxon>
        <taxon>Pseudomonadota</taxon>
        <taxon>Betaproteobacteria</taxon>
        <taxon>Burkholderiales</taxon>
        <taxon>Oxalobacteraceae</taxon>
        <taxon>Undibacterium</taxon>
    </lineage>
</organism>
<dbReference type="PANTHER" id="PTHR43968">
    <property type="match status" value="1"/>
</dbReference>
<evidence type="ECO:0000313" key="4">
    <source>
        <dbReference type="Proteomes" id="UP000646911"/>
    </source>
</evidence>
<dbReference type="InterPro" id="IPR036282">
    <property type="entry name" value="Glutathione-S-Trfase_C_sf"/>
</dbReference>
<proteinExistence type="predicted"/>
<dbReference type="InterPro" id="IPR050983">
    <property type="entry name" value="GST_Omega/HSP26"/>
</dbReference>
<dbReference type="InterPro" id="IPR010987">
    <property type="entry name" value="Glutathione-S-Trfase_C-like"/>
</dbReference>
<dbReference type="InterPro" id="IPR036249">
    <property type="entry name" value="Thioredoxin-like_sf"/>
</dbReference>
<dbReference type="PROSITE" id="PS50404">
    <property type="entry name" value="GST_NTER"/>
    <property type="match status" value="1"/>
</dbReference>
<reference evidence="3 4" key="1">
    <citation type="submission" date="2020-08" db="EMBL/GenBank/DDBJ databases">
        <title>Novel species isolated from subtropical streams in China.</title>
        <authorList>
            <person name="Lu H."/>
        </authorList>
    </citation>
    <scope>NUCLEOTIDE SEQUENCE [LARGE SCALE GENOMIC DNA]</scope>
    <source>
        <strain evidence="3 4">NL8W</strain>
    </source>
</reference>
<dbReference type="SUPFAM" id="SSF47616">
    <property type="entry name" value="GST C-terminal domain-like"/>
    <property type="match status" value="1"/>
</dbReference>
<protein>
    <submittedName>
        <fullName evidence="3">Glutathione S-transferase family protein</fullName>
    </submittedName>
</protein>
<dbReference type="InterPro" id="IPR004045">
    <property type="entry name" value="Glutathione_S-Trfase_N"/>
</dbReference>
<dbReference type="Pfam" id="PF13417">
    <property type="entry name" value="GST_N_3"/>
    <property type="match status" value="1"/>
</dbReference>
<dbReference type="Proteomes" id="UP000646911">
    <property type="component" value="Unassembled WGS sequence"/>
</dbReference>
<dbReference type="PROSITE" id="PS50405">
    <property type="entry name" value="GST_CTER"/>
    <property type="match status" value="1"/>
</dbReference>
<dbReference type="Gene3D" id="1.20.1050.10">
    <property type="match status" value="1"/>
</dbReference>
<dbReference type="SFLD" id="SFLDS00019">
    <property type="entry name" value="Glutathione_Transferase_(cytos"/>
    <property type="match status" value="1"/>
</dbReference>
<keyword evidence="4" id="KW-1185">Reference proteome</keyword>
<evidence type="ECO:0000259" key="2">
    <source>
        <dbReference type="PROSITE" id="PS50405"/>
    </source>
</evidence>
<accession>A0ABR6Z4E8</accession>
<dbReference type="EMBL" id="JACOFX010000001">
    <property type="protein sequence ID" value="MBC3906017.1"/>
    <property type="molecule type" value="Genomic_DNA"/>
</dbReference>
<dbReference type="Gene3D" id="3.40.30.10">
    <property type="entry name" value="Glutaredoxin"/>
    <property type="match status" value="1"/>
</dbReference>
<gene>
    <name evidence="3" type="ORF">H8L47_00410</name>
</gene>
<dbReference type="CDD" id="cd00570">
    <property type="entry name" value="GST_N_family"/>
    <property type="match status" value="1"/>
</dbReference>